<reference evidence="1 2" key="2">
    <citation type="journal article" date="2018" name="Hortic Res">
        <title>Improved Brassica rapa reference genome by single-molecule sequencing and chromosome conformation capture technologies.</title>
        <authorList>
            <person name="Zhang L."/>
            <person name="Cai X."/>
            <person name="Wu J."/>
            <person name="Liu M."/>
            <person name="Grob S."/>
            <person name="Cheng F."/>
            <person name="Liang J."/>
            <person name="Cai C."/>
            <person name="Liu Z."/>
            <person name="Liu B."/>
            <person name="Wang F."/>
            <person name="Li S."/>
            <person name="Liu F."/>
            <person name="Li X."/>
            <person name="Cheng L."/>
            <person name="Yang W."/>
            <person name="Li M.H."/>
            <person name="Grossniklaus U."/>
            <person name="Zheng H."/>
            <person name="Wang X."/>
        </authorList>
    </citation>
    <scope>NUCLEOTIDE SEQUENCE [LARGE SCALE GENOMIC DNA]</scope>
    <source>
        <strain evidence="1 2">cv. Chiifu-401-42</strain>
    </source>
</reference>
<dbReference type="Proteomes" id="UP000011750">
    <property type="component" value="Chromosome A03"/>
</dbReference>
<organism evidence="1 2">
    <name type="scientific">Brassica campestris</name>
    <name type="common">Field mustard</name>
    <dbReference type="NCBI Taxonomy" id="3711"/>
    <lineage>
        <taxon>Eukaryota</taxon>
        <taxon>Viridiplantae</taxon>
        <taxon>Streptophyta</taxon>
        <taxon>Embryophyta</taxon>
        <taxon>Tracheophyta</taxon>
        <taxon>Spermatophyta</taxon>
        <taxon>Magnoliopsida</taxon>
        <taxon>eudicotyledons</taxon>
        <taxon>Gunneridae</taxon>
        <taxon>Pentapetalae</taxon>
        <taxon>rosids</taxon>
        <taxon>malvids</taxon>
        <taxon>Brassicales</taxon>
        <taxon>Brassicaceae</taxon>
        <taxon>Brassiceae</taxon>
        <taxon>Brassica</taxon>
    </lineage>
</organism>
<protein>
    <submittedName>
        <fullName evidence="1">Uncharacterized protein</fullName>
    </submittedName>
</protein>
<keyword evidence="2" id="KW-1185">Reference proteome</keyword>
<dbReference type="HOGENOM" id="CLU_1909620_0_0_1"/>
<dbReference type="InParanoid" id="M4DN16"/>
<accession>M4DN16</accession>
<sequence length="133" mass="14238">MFVGSEPPGVFTGATRHQDIATLPPSCSYRRDEAVDTNHAAIELRTKPPEPPEVSPLRARELHAQPPEIVAAAHTAVLRCRTTAAPPSTAVLCRLSPLSSAVVRPLPSPPMTSAGDSSVTRPTRLSRLDLEFI</sequence>
<proteinExistence type="predicted"/>
<dbReference type="AlphaFoldDB" id="M4DN16"/>
<reference evidence="1 2" key="1">
    <citation type="journal article" date="2011" name="Nat. Genet.">
        <title>The genome of the mesopolyploid crop species Brassica rapa.</title>
        <authorList>
            <consortium name="Brassica rapa Genome Sequencing Project Consortium"/>
            <person name="Wang X."/>
            <person name="Wang H."/>
            <person name="Wang J."/>
            <person name="Sun R."/>
            <person name="Wu J."/>
            <person name="Liu S."/>
            <person name="Bai Y."/>
            <person name="Mun J.H."/>
            <person name="Bancroft I."/>
            <person name="Cheng F."/>
            <person name="Huang S."/>
            <person name="Li X."/>
            <person name="Hua W."/>
            <person name="Wang J."/>
            <person name="Wang X."/>
            <person name="Freeling M."/>
            <person name="Pires J.C."/>
            <person name="Paterson A.H."/>
            <person name="Chalhoub B."/>
            <person name="Wang B."/>
            <person name="Hayward A."/>
            <person name="Sharpe A.G."/>
            <person name="Park B.S."/>
            <person name="Weisshaar B."/>
            <person name="Liu B."/>
            <person name="Li B."/>
            <person name="Liu B."/>
            <person name="Tong C."/>
            <person name="Song C."/>
            <person name="Duran C."/>
            <person name="Peng C."/>
            <person name="Geng C."/>
            <person name="Koh C."/>
            <person name="Lin C."/>
            <person name="Edwards D."/>
            <person name="Mu D."/>
            <person name="Shen D."/>
            <person name="Soumpourou E."/>
            <person name="Li F."/>
            <person name="Fraser F."/>
            <person name="Conant G."/>
            <person name="Lassalle G."/>
            <person name="King G.J."/>
            <person name="Bonnema G."/>
            <person name="Tang H."/>
            <person name="Wang H."/>
            <person name="Belcram H."/>
            <person name="Zhou H."/>
            <person name="Hirakawa H."/>
            <person name="Abe H."/>
            <person name="Guo H."/>
            <person name="Wang H."/>
            <person name="Jin H."/>
            <person name="Parkin I.A."/>
            <person name="Batley J."/>
            <person name="Kim J.S."/>
            <person name="Just J."/>
            <person name="Li J."/>
            <person name="Xu J."/>
            <person name="Deng J."/>
            <person name="Kim J.A."/>
            <person name="Li J."/>
            <person name="Yu J."/>
            <person name="Meng J."/>
            <person name="Wang J."/>
            <person name="Min J."/>
            <person name="Poulain J."/>
            <person name="Wang J."/>
            <person name="Hatakeyama K."/>
            <person name="Wu K."/>
            <person name="Wang L."/>
            <person name="Fang L."/>
            <person name="Trick M."/>
            <person name="Links M.G."/>
            <person name="Zhao M."/>
            <person name="Jin M."/>
            <person name="Ramchiary N."/>
            <person name="Drou N."/>
            <person name="Berkman P.J."/>
            <person name="Cai Q."/>
            <person name="Huang Q."/>
            <person name="Li R."/>
            <person name="Tabata S."/>
            <person name="Cheng S."/>
            <person name="Zhang S."/>
            <person name="Zhang S."/>
            <person name="Huang S."/>
            <person name="Sato S."/>
            <person name="Sun S."/>
            <person name="Kwon S.J."/>
            <person name="Choi S.R."/>
            <person name="Lee T.H."/>
            <person name="Fan W."/>
            <person name="Zhao X."/>
            <person name="Tan X."/>
            <person name="Xu X."/>
            <person name="Wang Y."/>
            <person name="Qiu Y."/>
            <person name="Yin Y."/>
            <person name="Li Y."/>
            <person name="Du Y."/>
            <person name="Liao Y."/>
            <person name="Lim Y."/>
            <person name="Narusaka Y."/>
            <person name="Wang Y."/>
            <person name="Wang Z."/>
            <person name="Li Z."/>
            <person name="Wang Z."/>
            <person name="Xiong Z."/>
            <person name="Zhang Z."/>
        </authorList>
    </citation>
    <scope>NUCLEOTIDE SEQUENCE [LARGE SCALE GENOMIC DNA]</scope>
    <source>
        <strain evidence="1 2">cv. Chiifu-401-42</strain>
    </source>
</reference>
<evidence type="ECO:0000313" key="1">
    <source>
        <dbReference type="EnsemblPlants" id="Bra017903.1-P"/>
    </source>
</evidence>
<dbReference type="Gramene" id="Bra017903.1">
    <property type="protein sequence ID" value="Bra017903.1-P"/>
    <property type="gene ID" value="Bra017903"/>
</dbReference>
<reference evidence="1" key="3">
    <citation type="submission" date="2023-03" db="UniProtKB">
        <authorList>
            <consortium name="EnsemblPlants"/>
        </authorList>
    </citation>
    <scope>IDENTIFICATION</scope>
    <source>
        <strain evidence="1">cv. Chiifu-401-42</strain>
    </source>
</reference>
<dbReference type="EnsemblPlants" id="Bra017903.1">
    <property type="protein sequence ID" value="Bra017903.1-P"/>
    <property type="gene ID" value="Bra017903"/>
</dbReference>
<name>M4DN16_BRACM</name>
<evidence type="ECO:0000313" key="2">
    <source>
        <dbReference type="Proteomes" id="UP000011750"/>
    </source>
</evidence>